<feature type="signal peptide" evidence="1">
    <location>
        <begin position="1"/>
        <end position="20"/>
    </location>
</feature>
<feature type="chain" id="PRO_5040925103" evidence="1">
    <location>
        <begin position="21"/>
        <end position="80"/>
    </location>
</feature>
<organism evidence="2 3">
    <name type="scientific">Aminobacter anthyllidis</name>
    <dbReference type="NCBI Taxonomy" id="1035067"/>
    <lineage>
        <taxon>Bacteria</taxon>
        <taxon>Pseudomonadati</taxon>
        <taxon>Pseudomonadota</taxon>
        <taxon>Alphaproteobacteria</taxon>
        <taxon>Hyphomicrobiales</taxon>
        <taxon>Phyllobacteriaceae</taxon>
        <taxon>Aminobacter</taxon>
    </lineage>
</organism>
<keyword evidence="3" id="KW-1185">Reference proteome</keyword>
<keyword evidence="1" id="KW-0732">Signal</keyword>
<dbReference type="AlphaFoldDB" id="A0A9X1AF61"/>
<accession>A0A9X1AF61</accession>
<protein>
    <submittedName>
        <fullName evidence="2">DUF1344 domain-containing protein</fullName>
    </submittedName>
</protein>
<dbReference type="RefSeq" id="WP_214392575.1">
    <property type="nucleotide sequence ID" value="NZ_JAFLWW010000008.1"/>
</dbReference>
<evidence type="ECO:0000313" key="3">
    <source>
        <dbReference type="Proteomes" id="UP001138921"/>
    </source>
</evidence>
<dbReference type="Proteomes" id="UP001138921">
    <property type="component" value="Unassembled WGS sequence"/>
</dbReference>
<reference evidence="2" key="2">
    <citation type="submission" date="2021-03" db="EMBL/GenBank/DDBJ databases">
        <authorList>
            <person name="Artuso I."/>
            <person name="Turrini P."/>
            <person name="Pirolo M."/>
            <person name="Lugli G.A."/>
            <person name="Ventura M."/>
            <person name="Visca P."/>
        </authorList>
    </citation>
    <scope>NUCLEOTIDE SEQUENCE</scope>
    <source>
        <strain evidence="2">LMG 26462</strain>
    </source>
</reference>
<dbReference type="Pfam" id="PF07076">
    <property type="entry name" value="DUF1344"/>
    <property type="match status" value="1"/>
</dbReference>
<dbReference type="EMBL" id="JAFLWW010000008">
    <property type="protein sequence ID" value="MBT1158697.1"/>
    <property type="molecule type" value="Genomic_DNA"/>
</dbReference>
<evidence type="ECO:0000313" key="2">
    <source>
        <dbReference type="EMBL" id="MBT1158697.1"/>
    </source>
</evidence>
<sequence length="80" mass="8485">MKRFILAAAAASFMLFPAFAADGVVKEYNAETHVLMLEDGTSFTIPADLAVPPEVKPGAKVTVEMDKSDSTKVSSVLVNP</sequence>
<gene>
    <name evidence="2" type="ORF">J1C56_24295</name>
</gene>
<reference evidence="2" key="1">
    <citation type="journal article" date="2021" name="Microorganisms">
        <title>Phylogenomic Reconstruction and Metabolic Potential of the Genus Aminobacter.</title>
        <authorList>
            <person name="Artuso I."/>
            <person name="Turrini P."/>
            <person name="Pirolo M."/>
            <person name="Lugli G.A."/>
            <person name="Ventura M."/>
            <person name="Visca P."/>
        </authorList>
    </citation>
    <scope>NUCLEOTIDE SEQUENCE</scope>
    <source>
        <strain evidence="2">LMG 26462</strain>
    </source>
</reference>
<dbReference type="InterPro" id="IPR009780">
    <property type="entry name" value="DUF1344"/>
</dbReference>
<evidence type="ECO:0000256" key="1">
    <source>
        <dbReference type="SAM" id="SignalP"/>
    </source>
</evidence>
<proteinExistence type="predicted"/>
<name>A0A9X1AF61_9HYPH</name>
<comment type="caution">
    <text evidence="2">The sequence shown here is derived from an EMBL/GenBank/DDBJ whole genome shotgun (WGS) entry which is preliminary data.</text>
</comment>